<dbReference type="EMBL" id="JAWIIJ010000019">
    <property type="protein sequence ID" value="MDV2080755.1"/>
    <property type="molecule type" value="Genomic_DNA"/>
</dbReference>
<reference evidence="1 2" key="1">
    <citation type="submission" date="2023-10" db="EMBL/GenBank/DDBJ databases">
        <title>Characteristics and mechanism of a salt-tolerant marine origin heterotrophic nitrifying- aerobic denitrifying bacteria Marinobacter xestospongiae HN1.</title>
        <authorList>
            <person name="Qi R."/>
        </authorList>
    </citation>
    <scope>NUCLEOTIDE SEQUENCE [LARGE SCALE GENOMIC DNA]</scope>
    <source>
        <strain evidence="1 2">HN1</strain>
    </source>
</reference>
<organism evidence="1 2">
    <name type="scientific">Marinobacter xestospongiae</name>
    <dbReference type="NCBI Taxonomy" id="994319"/>
    <lineage>
        <taxon>Bacteria</taxon>
        <taxon>Pseudomonadati</taxon>
        <taxon>Pseudomonadota</taxon>
        <taxon>Gammaproteobacteria</taxon>
        <taxon>Pseudomonadales</taxon>
        <taxon>Marinobacteraceae</taxon>
        <taxon>Marinobacter</taxon>
    </lineage>
</organism>
<evidence type="ECO:0000313" key="1">
    <source>
        <dbReference type="EMBL" id="MDV2080755.1"/>
    </source>
</evidence>
<dbReference type="RefSeq" id="WP_316975117.1">
    <property type="nucleotide sequence ID" value="NZ_JAWIIJ010000019.1"/>
</dbReference>
<protein>
    <submittedName>
        <fullName evidence="1">Uncharacterized protein</fullName>
    </submittedName>
</protein>
<name>A0ABU3W2H8_9GAMM</name>
<dbReference type="Proteomes" id="UP001269819">
    <property type="component" value="Unassembled WGS sequence"/>
</dbReference>
<evidence type="ECO:0000313" key="2">
    <source>
        <dbReference type="Proteomes" id="UP001269819"/>
    </source>
</evidence>
<keyword evidence="2" id="KW-1185">Reference proteome</keyword>
<comment type="caution">
    <text evidence="1">The sequence shown here is derived from an EMBL/GenBank/DDBJ whole genome shotgun (WGS) entry which is preliminary data.</text>
</comment>
<proteinExistence type="predicted"/>
<accession>A0ABU3W2H8</accession>
<gene>
    <name evidence="1" type="ORF">RYS15_18880</name>
</gene>
<sequence length="133" mass="15103">MQIENLPESIDADIQNCMADVFETLQGIAPEESYLATNLMKTRPFFLKALALLRTTDYLSRGDHLNLLKALDFEIDANGDDLEDNLAFCWVTMVNNLEMALTQQEFNARFALFVPLVLRKMNEVQAEARFPAA</sequence>